<accession>A0AC61MV50</accession>
<dbReference type="Proteomes" id="UP000595814">
    <property type="component" value="Chromosome"/>
</dbReference>
<proteinExistence type="predicted"/>
<reference evidence="1 2" key="1">
    <citation type="journal article" date="2022" name="Int. J. Syst. Evol. Microbiol.">
        <title>Miniphocaeibacter halophilus sp. nov., an ammonium-tolerant acetate-producing bacterium isolated from a biogas system.</title>
        <authorList>
            <person name="Schnurer A."/>
            <person name="Singh A."/>
            <person name="Bi S."/>
            <person name="Qiao W."/>
            <person name="Westerholm M."/>
        </authorList>
    </citation>
    <scope>NUCLEOTIDE SEQUENCE [LARGE SCALE GENOMIC DNA]</scope>
    <source>
        <strain evidence="1 2">AMB_01</strain>
    </source>
</reference>
<gene>
    <name evidence="1" type="ORF">JFY71_11110</name>
</gene>
<sequence length="544" mass="59455">MKKLISVLLSLVIMLNVVFSSNIVKAEENSNLVKLGVEEISLSKQTAVKQGDIINIKIRFVNESENEGNNIKFELDSESAKSFKLVSDNTANRIKSIKGKESKDLDISLEVLKDAKEGSHKVGLIAFLNEKDSAITQSYFFNIKVENSTIDKEANNNTPTSPTVANIEEVSYPGGLDIVPEASNLSSSTGGDFNGGGGGGTETTVIKGGKPKLIVDNYTISPNPVKAGEDFDLNLSFYNTNKKKAVRNIKIVINSSGGTTVGTGEEGGENPGGATPSLTGSVFMPVNSSNTFYIESIGAGKRASKNLKLTTPHSVTPNTYELNVRLEYDNSENNELISEEALGINVYQEAKIQLGTINFMDPEVGMPSDFSVEFYNTGKSPIHNLMIKMSGNFDVEGDTYYVGNFEPGSTESFSAPIIATEAGEVKGKLIISYEDSTGKPHEFEQEFSANAIELNMEEDPSLIGQEEKKPSIFKNPIFWIIIVLIIVVIVVIVFRLNKKNKELDDELIIDDDDLDNLNIEEKNENDNIENTQLINKGNKENEDN</sequence>
<dbReference type="EMBL" id="CP066744">
    <property type="protein sequence ID" value="QQK07811.1"/>
    <property type="molecule type" value="Genomic_DNA"/>
</dbReference>
<protein>
    <submittedName>
        <fullName evidence="1">Uncharacterized protein</fullName>
    </submittedName>
</protein>
<name>A0AC61MV50_9FIRM</name>
<evidence type="ECO:0000313" key="2">
    <source>
        <dbReference type="Proteomes" id="UP000595814"/>
    </source>
</evidence>
<keyword evidence="2" id="KW-1185">Reference proteome</keyword>
<organism evidence="1 2">
    <name type="scientific">Miniphocaeibacter halophilus</name>
    <dbReference type="NCBI Taxonomy" id="2931922"/>
    <lineage>
        <taxon>Bacteria</taxon>
        <taxon>Bacillati</taxon>
        <taxon>Bacillota</taxon>
        <taxon>Tissierellia</taxon>
        <taxon>Tissierellales</taxon>
        <taxon>Peptoniphilaceae</taxon>
        <taxon>Miniphocaeibacter</taxon>
    </lineage>
</organism>
<evidence type="ECO:0000313" key="1">
    <source>
        <dbReference type="EMBL" id="QQK07811.1"/>
    </source>
</evidence>